<dbReference type="Pfam" id="PF00534">
    <property type="entry name" value="Glycos_transf_1"/>
    <property type="match status" value="1"/>
</dbReference>
<proteinExistence type="predicted"/>
<dbReference type="AlphaFoldDB" id="A0A931J496"/>
<dbReference type="RefSeq" id="WP_198111777.1">
    <property type="nucleotide sequence ID" value="NZ_JAEDAK010000009.1"/>
</dbReference>
<dbReference type="CDD" id="cd03808">
    <property type="entry name" value="GT4_CapM-like"/>
    <property type="match status" value="1"/>
</dbReference>
<dbReference type="Gene3D" id="3.40.50.2000">
    <property type="entry name" value="Glycogen Phosphorylase B"/>
    <property type="match status" value="2"/>
</dbReference>
<dbReference type="SUPFAM" id="SSF53756">
    <property type="entry name" value="UDP-Glycosyltransferase/glycogen phosphorylase"/>
    <property type="match status" value="1"/>
</dbReference>
<evidence type="ECO:0000313" key="4">
    <source>
        <dbReference type="Proteomes" id="UP000613266"/>
    </source>
</evidence>
<dbReference type="GO" id="GO:0016757">
    <property type="term" value="F:glycosyltransferase activity"/>
    <property type="evidence" value="ECO:0007669"/>
    <property type="project" value="InterPro"/>
</dbReference>
<organism evidence="3 4">
    <name type="scientific">Inhella proteolytica</name>
    <dbReference type="NCBI Taxonomy" id="2795029"/>
    <lineage>
        <taxon>Bacteria</taxon>
        <taxon>Pseudomonadati</taxon>
        <taxon>Pseudomonadota</taxon>
        <taxon>Betaproteobacteria</taxon>
        <taxon>Burkholderiales</taxon>
        <taxon>Sphaerotilaceae</taxon>
        <taxon>Inhella</taxon>
    </lineage>
</organism>
<sequence>MRLAILANSAWYLQNFRLGLARHLRELGHEVIFIAPADGYETRLTDAGFAFHPWQLAAGGTRPLQELRSLVKLRGLLRRLQVQALLSYTPKGNLYGGLALPSCTRFLPNVSGLGRLFIEPGLLTQLVKPLYRLALGRAACVLFQNEDDRAVFVGLGLVELARTRRLPGSGVDLQHFQPAPRHGPARRFLMVARLLRDKGVHEFVAAARVLKQERPDCEFVLLGSSRAANPTAVPAAELQAWLQAGWVQHIEQVDDVRPELARADCMVLPSYREGVPRSLLEAAAMAKPLLATDVPGCRDVVRPGLNGWLCAPRNSAALTQALRDALACPPERLQALGQASRTLVEQEFDERQVFAAYAELLR</sequence>
<dbReference type="EMBL" id="JAEDAK010000009">
    <property type="protein sequence ID" value="MBH9578006.1"/>
    <property type="molecule type" value="Genomic_DNA"/>
</dbReference>
<dbReference type="InterPro" id="IPR028098">
    <property type="entry name" value="Glyco_trans_4-like_N"/>
</dbReference>
<comment type="caution">
    <text evidence="3">The sequence shown here is derived from an EMBL/GenBank/DDBJ whole genome shotgun (WGS) entry which is preliminary data.</text>
</comment>
<evidence type="ECO:0000259" key="2">
    <source>
        <dbReference type="Pfam" id="PF13579"/>
    </source>
</evidence>
<evidence type="ECO:0000259" key="1">
    <source>
        <dbReference type="Pfam" id="PF00534"/>
    </source>
</evidence>
<dbReference type="InterPro" id="IPR001296">
    <property type="entry name" value="Glyco_trans_1"/>
</dbReference>
<dbReference type="PANTHER" id="PTHR12526:SF638">
    <property type="entry name" value="SPORE COAT PROTEIN SA"/>
    <property type="match status" value="1"/>
</dbReference>
<dbReference type="PANTHER" id="PTHR12526">
    <property type="entry name" value="GLYCOSYLTRANSFERASE"/>
    <property type="match status" value="1"/>
</dbReference>
<accession>A0A931J496</accession>
<dbReference type="Proteomes" id="UP000613266">
    <property type="component" value="Unassembled WGS sequence"/>
</dbReference>
<feature type="domain" description="Glycosyltransferase subfamily 4-like N-terminal" evidence="2">
    <location>
        <begin position="18"/>
        <end position="167"/>
    </location>
</feature>
<feature type="domain" description="Glycosyl transferase family 1" evidence="1">
    <location>
        <begin position="184"/>
        <end position="341"/>
    </location>
</feature>
<name>A0A931J496_9BURK</name>
<gene>
    <name evidence="3" type="ORF">I7X39_13960</name>
</gene>
<protein>
    <submittedName>
        <fullName evidence="3">Glycosyltransferase family 4 protein</fullName>
    </submittedName>
</protein>
<evidence type="ECO:0000313" key="3">
    <source>
        <dbReference type="EMBL" id="MBH9578006.1"/>
    </source>
</evidence>
<dbReference type="Pfam" id="PF13579">
    <property type="entry name" value="Glyco_trans_4_4"/>
    <property type="match status" value="1"/>
</dbReference>
<keyword evidence="4" id="KW-1185">Reference proteome</keyword>
<reference evidence="3" key="1">
    <citation type="submission" date="2020-12" db="EMBL/GenBank/DDBJ databases">
        <title>The genome sequence of Inhella sp. 1Y17.</title>
        <authorList>
            <person name="Liu Y."/>
        </authorList>
    </citation>
    <scope>NUCLEOTIDE SEQUENCE</scope>
    <source>
        <strain evidence="3">1Y17</strain>
    </source>
</reference>